<dbReference type="Proteomes" id="UP001305521">
    <property type="component" value="Chromosome"/>
</dbReference>
<proteinExistence type="inferred from homology"/>
<keyword evidence="3" id="KW-0996">Nickel insertion</keyword>
<comment type="subcellular location">
    <subcellularLocation>
        <location evidence="3">Cytoplasm</location>
    </subcellularLocation>
</comment>
<accession>A0ABZ0PH03</accession>
<name>A0ABZ0PH03_9PROT</name>
<protein>
    <recommendedName>
        <fullName evidence="3">Urease accessory protein UreD</fullName>
    </recommendedName>
</protein>
<dbReference type="PANTHER" id="PTHR33643:SF1">
    <property type="entry name" value="UREASE ACCESSORY PROTEIN D"/>
    <property type="match status" value="1"/>
</dbReference>
<comment type="function">
    <text evidence="3">Required for maturation of urease via the functional incorporation of the urease nickel metallocenter.</text>
</comment>
<keyword evidence="3" id="KW-0963">Cytoplasm</keyword>
<evidence type="ECO:0000256" key="1">
    <source>
        <dbReference type="ARBA" id="ARBA00007177"/>
    </source>
</evidence>
<reference evidence="4 5" key="1">
    <citation type="submission" date="2023-11" db="EMBL/GenBank/DDBJ databases">
        <title>Arctic aerobic anoxygenic photoheterotroph Sediminicoccus rosea KRV36 adapts its photosynthesis to long days of polar summer.</title>
        <authorList>
            <person name="Tomasch J."/>
            <person name="Kopejtka K."/>
            <person name="Bily T."/>
            <person name="Gardiner A.T."/>
            <person name="Gardian Z."/>
            <person name="Shivaramu S."/>
            <person name="Koblizek M."/>
            <person name="Engelhardt F."/>
            <person name="Kaftan D."/>
        </authorList>
    </citation>
    <scope>NUCLEOTIDE SEQUENCE [LARGE SCALE GENOMIC DNA]</scope>
    <source>
        <strain evidence="4 5">R-30</strain>
    </source>
</reference>
<keyword evidence="2 3" id="KW-0143">Chaperone</keyword>
<evidence type="ECO:0000313" key="4">
    <source>
        <dbReference type="EMBL" id="WPB85019.1"/>
    </source>
</evidence>
<dbReference type="PANTHER" id="PTHR33643">
    <property type="entry name" value="UREASE ACCESSORY PROTEIN D"/>
    <property type="match status" value="1"/>
</dbReference>
<dbReference type="Pfam" id="PF01774">
    <property type="entry name" value="UreD"/>
    <property type="match status" value="1"/>
</dbReference>
<comment type="similarity">
    <text evidence="1 3">Belongs to the UreD family.</text>
</comment>
<sequence>MIRHQRAIGAASLEVAAHGLARLAQASPLRILFPTPEPGAALEAAFVNVAGGLAGGDSITAGITLQAGARAQVTTPAAEKVYRSLGDTSRIATRIEVAEGAVLEFLPQEAILFDGARLTRGMEARVAPGGTLLVAEALVLGRIARGEVWRQGALHDRWRLHQGERLVWADAMRLDATQRDAPFGLDGADSLGMILLMAEDAAAHRELARELTAGAASLVRPGLLLLRFLGTAGAVRGAMAAAIPALRAAALGLPPVLPRLWTC</sequence>
<evidence type="ECO:0000256" key="2">
    <source>
        <dbReference type="ARBA" id="ARBA00023186"/>
    </source>
</evidence>
<organism evidence="4 5">
    <name type="scientific">Sediminicoccus rosea</name>
    <dbReference type="NCBI Taxonomy" id="1225128"/>
    <lineage>
        <taxon>Bacteria</taxon>
        <taxon>Pseudomonadati</taxon>
        <taxon>Pseudomonadota</taxon>
        <taxon>Alphaproteobacteria</taxon>
        <taxon>Acetobacterales</taxon>
        <taxon>Roseomonadaceae</taxon>
        <taxon>Sediminicoccus</taxon>
    </lineage>
</organism>
<dbReference type="HAMAP" id="MF_01384">
    <property type="entry name" value="UreD"/>
    <property type="match status" value="1"/>
</dbReference>
<evidence type="ECO:0000313" key="5">
    <source>
        <dbReference type="Proteomes" id="UP001305521"/>
    </source>
</evidence>
<dbReference type="InterPro" id="IPR002669">
    <property type="entry name" value="UreD"/>
</dbReference>
<dbReference type="EMBL" id="CP137852">
    <property type="protein sequence ID" value="WPB85019.1"/>
    <property type="molecule type" value="Genomic_DNA"/>
</dbReference>
<gene>
    <name evidence="3" type="primary">ureD</name>
    <name evidence="4" type="ORF">R9Z33_23365</name>
</gene>
<keyword evidence="5" id="KW-1185">Reference proteome</keyword>
<evidence type="ECO:0000256" key="3">
    <source>
        <dbReference type="HAMAP-Rule" id="MF_01384"/>
    </source>
</evidence>
<dbReference type="RefSeq" id="WP_318648984.1">
    <property type="nucleotide sequence ID" value="NZ_CP137852.1"/>
</dbReference>
<comment type="subunit">
    <text evidence="3">UreD, UreF and UreG form a complex that acts as a GTP-hydrolysis-dependent molecular chaperone, activating the urease apoprotein by helping to assemble the nickel containing metallocenter of UreC. The UreE protein probably delivers the nickel.</text>
</comment>